<dbReference type="PANTHER" id="PTHR36577:SF3">
    <property type="entry name" value="DUF521 DOMAIN PROTEIN (AFU_ORTHOLOGUE AFUA_6G00490)"/>
    <property type="match status" value="1"/>
</dbReference>
<gene>
    <name evidence="5" type="ORF">E6C48_16830</name>
</gene>
<sequence length="611" mass="62992">MALTLTAEEQAVAGGRDGTAIAMRMVAESARLLGAPRLIPIASAHIDGALYHGDSGTLFAERLVEGGARAAVRSTLNVGALDLMGCSKVRLEGHERAMARRMMDAYRTLGCEPSWTCAPYQAGHRPAFGTDVAWGESNAVVFCNSVLGARTNRYGDFLDIACAIAGRAPDYGLHRPENRLAEVVFDVSALPRAFLGLEIAWPVLGSLFGREVGTAIGVVAGVEGHPGEDALKAFGAAAASSGAVGLFHIAGVTPEATDVATALGGLPPRAVIRVTPDMVAAARAALSTAKAADRIDAVAIGSPHLSPAEFAALERLIGGRRLKVPLYACTGRHALAELENDGRRKALEAAGVTIVADTCVVVTPILPDLAGAVLMTNSGKFAHYAPGNTGYGVLYGSLADCVESAVAGRPVFSDLMAGEVSEAGTPTPSCFASHLSPLKGERKGAKLAAGISSPPSNGGEVACEARRSGGRIPADETTAEILVPGPPGTGESLILTAPISFWGGVDAKTGRIADVRHPQHGESIAGKVLFLPGTIGSSSASAVLLELVHNGHAPAALVLHEPDAILLLGLIVAREMGWKTPPAVKLDRDWFGRFRGKRVTVNAQGALAFAD</sequence>
<protein>
    <submittedName>
        <fullName evidence="5">DUF521 domain-containing protein</fullName>
    </submittedName>
</protein>
<dbReference type="Pfam" id="PF04412">
    <property type="entry name" value="AcnX"/>
    <property type="match status" value="1"/>
</dbReference>
<keyword evidence="1" id="KW-0408">Iron</keyword>
<keyword evidence="6" id="KW-1185">Reference proteome</keyword>
<evidence type="ECO:0000259" key="3">
    <source>
        <dbReference type="Pfam" id="PF01989"/>
    </source>
</evidence>
<feature type="domain" description="Phosphomevalonate dehydratase large subunit-like" evidence="4">
    <location>
        <begin position="4"/>
        <end position="403"/>
    </location>
</feature>
<dbReference type="CDD" id="cd01356">
    <property type="entry name" value="AcnX_swivel"/>
    <property type="match status" value="1"/>
</dbReference>
<proteinExistence type="predicted"/>
<dbReference type="InterPro" id="IPR007506">
    <property type="entry name" value="PMDh-L-like_dom"/>
</dbReference>
<evidence type="ECO:0000259" key="4">
    <source>
        <dbReference type="Pfam" id="PF04412"/>
    </source>
</evidence>
<name>A0ABY2Q3Q0_9HYPH</name>
<evidence type="ECO:0000256" key="1">
    <source>
        <dbReference type="ARBA" id="ARBA00023004"/>
    </source>
</evidence>
<evidence type="ECO:0000313" key="5">
    <source>
        <dbReference type="EMBL" id="THF55739.1"/>
    </source>
</evidence>
<dbReference type="PANTHER" id="PTHR36577">
    <property type="entry name" value="DUF521 DOMAIN PROTEIN (AFU_ORTHOLOGUE AFUA_6G00490)"/>
    <property type="match status" value="1"/>
</dbReference>
<accession>A0ABY2Q3Q0</accession>
<dbReference type="Pfam" id="PF01989">
    <property type="entry name" value="AcnX_swivel_put"/>
    <property type="match status" value="1"/>
</dbReference>
<evidence type="ECO:0000313" key="6">
    <source>
        <dbReference type="Proteomes" id="UP000306441"/>
    </source>
</evidence>
<dbReference type="SUPFAM" id="SSF52016">
    <property type="entry name" value="LeuD/IlvD-like"/>
    <property type="match status" value="1"/>
</dbReference>
<dbReference type="Gene3D" id="3.50.30.10">
    <property type="entry name" value="Phosphohistidine domain"/>
    <property type="match status" value="1"/>
</dbReference>
<dbReference type="InterPro" id="IPR002840">
    <property type="entry name" value="PMDh-S-like_dom"/>
</dbReference>
<reference evidence="5 6" key="1">
    <citation type="submission" date="2019-04" db="EMBL/GenBank/DDBJ databases">
        <title>Mesorhizobium composti sp. nov., isolated from compost.</title>
        <authorList>
            <person name="Lin S.-Y."/>
            <person name="Hameed A."/>
            <person name="Hsieh Y.-T."/>
            <person name="Young C.-C."/>
        </authorList>
    </citation>
    <scope>NUCLEOTIDE SEQUENCE [LARGE SCALE GENOMIC DNA]</scope>
    <source>
        <strain evidence="5 6">CC-YTH430</strain>
    </source>
</reference>
<organism evidence="5 6">
    <name type="scientific">Ollibium composti</name>
    <dbReference type="NCBI Taxonomy" id="2675109"/>
    <lineage>
        <taxon>Bacteria</taxon>
        <taxon>Pseudomonadati</taxon>
        <taxon>Pseudomonadota</taxon>
        <taxon>Alphaproteobacteria</taxon>
        <taxon>Hyphomicrobiales</taxon>
        <taxon>Phyllobacteriaceae</taxon>
        <taxon>Ollibium</taxon>
    </lineage>
</organism>
<dbReference type="Proteomes" id="UP000306441">
    <property type="component" value="Unassembled WGS sequence"/>
</dbReference>
<evidence type="ECO:0000256" key="2">
    <source>
        <dbReference type="ARBA" id="ARBA00023239"/>
    </source>
</evidence>
<feature type="domain" description="Phosphomevalonate dehydratase small subunit-like" evidence="3">
    <location>
        <begin position="499"/>
        <end position="573"/>
    </location>
</feature>
<keyword evidence="2" id="KW-0456">Lyase</keyword>
<comment type="caution">
    <text evidence="5">The sequence shown here is derived from an EMBL/GenBank/DDBJ whole genome shotgun (WGS) entry which is preliminary data.</text>
</comment>
<dbReference type="EMBL" id="SSNY01000010">
    <property type="protein sequence ID" value="THF55739.1"/>
    <property type="molecule type" value="Genomic_DNA"/>
</dbReference>